<name>A0A6M3M1N9_9ZZZZ</name>
<dbReference type="EMBL" id="MT143704">
    <property type="protein sequence ID" value="QJB01024.1"/>
    <property type="molecule type" value="Genomic_DNA"/>
</dbReference>
<organism evidence="2">
    <name type="scientific">viral metagenome</name>
    <dbReference type="NCBI Taxonomy" id="1070528"/>
    <lineage>
        <taxon>unclassified sequences</taxon>
        <taxon>metagenomes</taxon>
        <taxon>organismal metagenomes</taxon>
    </lineage>
</organism>
<reference evidence="2" key="1">
    <citation type="submission" date="2020-03" db="EMBL/GenBank/DDBJ databases">
        <title>The deep terrestrial virosphere.</title>
        <authorList>
            <person name="Holmfeldt K."/>
            <person name="Nilsson E."/>
            <person name="Simone D."/>
            <person name="Lopez-Fernandez M."/>
            <person name="Wu X."/>
            <person name="de Brujin I."/>
            <person name="Lundin D."/>
            <person name="Andersson A."/>
            <person name="Bertilsson S."/>
            <person name="Dopson M."/>
        </authorList>
    </citation>
    <scope>NUCLEOTIDE SEQUENCE</scope>
    <source>
        <strain evidence="2">MM171A00153</strain>
        <strain evidence="3">MM171B00165</strain>
    </source>
</reference>
<evidence type="ECO:0000313" key="2">
    <source>
        <dbReference type="EMBL" id="QJB01024.1"/>
    </source>
</evidence>
<proteinExistence type="predicted"/>
<feature type="region of interest" description="Disordered" evidence="1">
    <location>
        <begin position="1"/>
        <end position="47"/>
    </location>
</feature>
<evidence type="ECO:0000256" key="1">
    <source>
        <dbReference type="SAM" id="MobiDB-lite"/>
    </source>
</evidence>
<dbReference type="InterPro" id="IPR029058">
    <property type="entry name" value="AB_hydrolase_fold"/>
</dbReference>
<evidence type="ECO:0000313" key="3">
    <source>
        <dbReference type="EMBL" id="QJB04846.1"/>
    </source>
</evidence>
<accession>A0A6M3M1N9</accession>
<sequence length="265" mass="29056">MIDRDGNALPGPARSQATGDAAQGGRPDAAADWSPDQAGPLPGDLPPFDHRLFEQQGVVIERGDGPLWVVFTGLGSSFGGTPIPEFRRTLVLLGGTRVFLRDPSQSWYALGIDEAPECLPVLLQDLVDQAERTIFLGSSMGAYAALLYSAMVGGVDVVHAFGPQSTIDPVVCESIGDHRYRGAFERIRRRLVWPGQQRQWDLQVCLPARPEVERWVHVCEDDPLDARHASRLTEVPNLIVRHWPCRGHNPAGWLKETGMLAEVIG</sequence>
<protein>
    <recommendedName>
        <fullName evidence="4">Alpha/beta hydrolase</fullName>
    </recommendedName>
</protein>
<dbReference type="SUPFAM" id="SSF53474">
    <property type="entry name" value="alpha/beta-Hydrolases"/>
    <property type="match status" value="1"/>
</dbReference>
<dbReference type="EMBL" id="MT143891">
    <property type="protein sequence ID" value="QJB04846.1"/>
    <property type="molecule type" value="Genomic_DNA"/>
</dbReference>
<dbReference type="AlphaFoldDB" id="A0A6M3M1N9"/>
<evidence type="ECO:0008006" key="4">
    <source>
        <dbReference type="Google" id="ProtNLM"/>
    </source>
</evidence>
<gene>
    <name evidence="2" type="ORF">MM171A00153_0043</name>
    <name evidence="3" type="ORF">MM171B00165_0022</name>
</gene>